<organism evidence="1 2">
    <name type="scientific">Bauhinia variegata</name>
    <name type="common">Purple orchid tree</name>
    <name type="synonym">Phanera variegata</name>
    <dbReference type="NCBI Taxonomy" id="167791"/>
    <lineage>
        <taxon>Eukaryota</taxon>
        <taxon>Viridiplantae</taxon>
        <taxon>Streptophyta</taxon>
        <taxon>Embryophyta</taxon>
        <taxon>Tracheophyta</taxon>
        <taxon>Spermatophyta</taxon>
        <taxon>Magnoliopsida</taxon>
        <taxon>eudicotyledons</taxon>
        <taxon>Gunneridae</taxon>
        <taxon>Pentapetalae</taxon>
        <taxon>rosids</taxon>
        <taxon>fabids</taxon>
        <taxon>Fabales</taxon>
        <taxon>Fabaceae</taxon>
        <taxon>Cercidoideae</taxon>
        <taxon>Cercideae</taxon>
        <taxon>Bauhiniinae</taxon>
        <taxon>Bauhinia</taxon>
    </lineage>
</organism>
<gene>
    <name evidence="1" type="ORF">L6164_009519</name>
</gene>
<reference evidence="1 2" key="1">
    <citation type="journal article" date="2022" name="DNA Res.">
        <title>Chromosomal-level genome assembly of the orchid tree Bauhinia variegata (Leguminosae; Cercidoideae) supports the allotetraploid origin hypothesis of Bauhinia.</title>
        <authorList>
            <person name="Zhong Y."/>
            <person name="Chen Y."/>
            <person name="Zheng D."/>
            <person name="Pang J."/>
            <person name="Liu Y."/>
            <person name="Luo S."/>
            <person name="Meng S."/>
            <person name="Qian L."/>
            <person name="Wei D."/>
            <person name="Dai S."/>
            <person name="Zhou R."/>
        </authorList>
    </citation>
    <scope>NUCLEOTIDE SEQUENCE [LARGE SCALE GENOMIC DNA]</scope>
    <source>
        <strain evidence="1">BV-YZ2020</strain>
    </source>
</reference>
<evidence type="ECO:0000313" key="2">
    <source>
        <dbReference type="Proteomes" id="UP000828941"/>
    </source>
</evidence>
<keyword evidence="2" id="KW-1185">Reference proteome</keyword>
<dbReference type="Proteomes" id="UP000828941">
    <property type="component" value="Chromosome 4"/>
</dbReference>
<evidence type="ECO:0000313" key="1">
    <source>
        <dbReference type="EMBL" id="KAI4348849.1"/>
    </source>
</evidence>
<accession>A0ACB9PLL8</accession>
<proteinExistence type="predicted"/>
<protein>
    <submittedName>
        <fullName evidence="1">Uncharacterized protein</fullName>
    </submittedName>
</protein>
<sequence length="174" mass="19684">MSSRELFLRQASSNRQQSFLESPSYCSSTNVGEFVGSTAAECAAVCCCVPCAVANFLVLAIYKVPAGLCRRALRKKRLQRLAKKGLMSPRRRAYSFNHDEDFQIYPLNDDSLLDIKSDKSQELDKEAEELEKEMWQRFYGTGFFRSPSQRESSAASSRNLTNVKPLSNLNQVSY</sequence>
<comment type="caution">
    <text evidence="1">The sequence shown here is derived from an EMBL/GenBank/DDBJ whole genome shotgun (WGS) entry which is preliminary data.</text>
</comment>
<dbReference type="EMBL" id="CM039429">
    <property type="protein sequence ID" value="KAI4348849.1"/>
    <property type="molecule type" value="Genomic_DNA"/>
</dbReference>
<name>A0ACB9PLL8_BAUVA</name>